<dbReference type="SUPFAM" id="SSF56784">
    <property type="entry name" value="HAD-like"/>
    <property type="match status" value="1"/>
</dbReference>
<dbReference type="EMBL" id="BMAR01000004">
    <property type="protein sequence ID" value="GFR42761.1"/>
    <property type="molecule type" value="Genomic_DNA"/>
</dbReference>
<comment type="caution">
    <text evidence="3">The sequence shown here is derived from an EMBL/GenBank/DDBJ whole genome shotgun (WGS) entry which is preliminary data.</text>
</comment>
<evidence type="ECO:0000313" key="3">
    <source>
        <dbReference type="EMBL" id="GFR42761.1"/>
    </source>
</evidence>
<comment type="subcellular location">
    <subcellularLocation>
        <location evidence="1">Endomembrane system</location>
        <topology evidence="1">Multi-pass membrane protein</topology>
    </subcellularLocation>
</comment>
<evidence type="ECO:0000256" key="1">
    <source>
        <dbReference type="ARBA" id="ARBA00004127"/>
    </source>
</evidence>
<evidence type="ECO:0000256" key="2">
    <source>
        <dbReference type="ARBA" id="ARBA00022842"/>
    </source>
</evidence>
<dbReference type="InterPro" id="IPR036412">
    <property type="entry name" value="HAD-like_sf"/>
</dbReference>
<feature type="non-terminal residue" evidence="3">
    <location>
        <position position="144"/>
    </location>
</feature>
<reference evidence="3 4" key="1">
    <citation type="journal article" date="2021" name="Sci. Rep.">
        <title>Genome sequencing of the multicellular alga Astrephomene provides insights into convergent evolution of germ-soma differentiation.</title>
        <authorList>
            <person name="Yamashita S."/>
            <person name="Yamamoto K."/>
            <person name="Matsuzaki R."/>
            <person name="Suzuki S."/>
            <person name="Yamaguchi H."/>
            <person name="Hirooka S."/>
            <person name="Minakuchi Y."/>
            <person name="Miyagishima S."/>
            <person name="Kawachi M."/>
            <person name="Toyoda A."/>
            <person name="Nozaki H."/>
        </authorList>
    </citation>
    <scope>NUCLEOTIDE SEQUENCE [LARGE SCALE GENOMIC DNA]</scope>
    <source>
        <strain evidence="3 4">NIES-4017</strain>
    </source>
</reference>
<name>A0AAD3DJ26_9CHLO</name>
<dbReference type="Gene3D" id="3.40.50.1000">
    <property type="entry name" value="HAD superfamily/HAD-like"/>
    <property type="match status" value="1"/>
</dbReference>
<protein>
    <recommendedName>
        <fullName evidence="5">P-type ATPase</fullName>
    </recommendedName>
</protein>
<organism evidence="3 4">
    <name type="scientific">Astrephomene gubernaculifera</name>
    <dbReference type="NCBI Taxonomy" id="47775"/>
    <lineage>
        <taxon>Eukaryota</taxon>
        <taxon>Viridiplantae</taxon>
        <taxon>Chlorophyta</taxon>
        <taxon>core chlorophytes</taxon>
        <taxon>Chlorophyceae</taxon>
        <taxon>CS clade</taxon>
        <taxon>Chlamydomonadales</taxon>
        <taxon>Astrephomenaceae</taxon>
        <taxon>Astrephomene</taxon>
    </lineage>
</organism>
<evidence type="ECO:0000313" key="4">
    <source>
        <dbReference type="Proteomes" id="UP001054857"/>
    </source>
</evidence>
<gene>
    <name evidence="3" type="ORF">Agub_g3718</name>
</gene>
<keyword evidence="4" id="KW-1185">Reference proteome</keyword>
<dbReference type="InterPro" id="IPR023214">
    <property type="entry name" value="HAD_sf"/>
</dbReference>
<evidence type="ECO:0008006" key="5">
    <source>
        <dbReference type="Google" id="ProtNLM"/>
    </source>
</evidence>
<dbReference type="PANTHER" id="PTHR24093">
    <property type="entry name" value="CATION TRANSPORTING ATPASE"/>
    <property type="match status" value="1"/>
</dbReference>
<dbReference type="GO" id="GO:0012505">
    <property type="term" value="C:endomembrane system"/>
    <property type="evidence" value="ECO:0007669"/>
    <property type="project" value="UniProtKB-SubCell"/>
</dbReference>
<sequence>TSAAASVVQSQAMSSLLQQKQLPYCHGMPYYLVLEAAVFRKLVMRPAAVTVGDKGRGKSAGKAAAAVAEDLDPVALRALWPRLRVLARCSPGDKYLLVSTLKKMREEGGMEEVIAVTGDGTNDAPALAAADVGFCMATGTPIAK</sequence>
<dbReference type="GO" id="GO:0005388">
    <property type="term" value="F:P-type calcium transporter activity"/>
    <property type="evidence" value="ECO:0007669"/>
    <property type="project" value="TreeGrafter"/>
</dbReference>
<dbReference type="AlphaFoldDB" id="A0AAD3DJ26"/>
<dbReference type="PRINTS" id="PR00119">
    <property type="entry name" value="CATATPASE"/>
</dbReference>
<proteinExistence type="predicted"/>
<dbReference type="PANTHER" id="PTHR24093:SF369">
    <property type="entry name" value="CALCIUM-TRANSPORTING ATPASE"/>
    <property type="match status" value="1"/>
</dbReference>
<dbReference type="GO" id="GO:0005886">
    <property type="term" value="C:plasma membrane"/>
    <property type="evidence" value="ECO:0007669"/>
    <property type="project" value="TreeGrafter"/>
</dbReference>
<dbReference type="Proteomes" id="UP001054857">
    <property type="component" value="Unassembled WGS sequence"/>
</dbReference>
<keyword evidence="2" id="KW-0460">Magnesium</keyword>
<accession>A0AAD3DJ26</accession>